<reference evidence="2" key="1">
    <citation type="submission" date="2016-10" db="EMBL/GenBank/DDBJ databases">
        <authorList>
            <person name="Varghese N."/>
            <person name="Submissions S."/>
        </authorList>
    </citation>
    <scope>NUCLEOTIDE SEQUENCE [LARGE SCALE GENOMIC DNA]</scope>
    <source>
        <strain evidence="2">IBRC-M 10043</strain>
    </source>
</reference>
<dbReference type="Proteomes" id="UP000198775">
    <property type="component" value="Unassembled WGS sequence"/>
</dbReference>
<evidence type="ECO:0000313" key="1">
    <source>
        <dbReference type="EMBL" id="SEO66876.1"/>
    </source>
</evidence>
<sequence>MSVTTTQSDGYAPESQRFVDWSNFKENRWKYVGETQPVPEPNIWTPDHSNATVIRYDKDCQQDPKKRKKFKRLSEYNSGLRNGKWTNQDYNTYLLNEHLIWSLITQLDLNPRYQQKAAGLFHSFNLQKFGVSANIVAYCTCAVVVHQADNERNCHPWSKNRDSEFEKIASCEGYQEKELISIYNKISQTPEKYQG</sequence>
<protein>
    <submittedName>
        <fullName evidence="1">Uncharacterized protein</fullName>
    </submittedName>
</protein>
<dbReference type="AlphaFoldDB" id="A0A1H8RKJ9"/>
<evidence type="ECO:0000313" key="2">
    <source>
        <dbReference type="Proteomes" id="UP000198775"/>
    </source>
</evidence>
<dbReference type="RefSeq" id="WP_139203554.1">
    <property type="nucleotide sequence ID" value="NZ_FOCX01000016.1"/>
</dbReference>
<gene>
    <name evidence="1" type="ORF">SAMN05216388_101697</name>
</gene>
<organism evidence="1 2">
    <name type="scientific">Halorientalis persicus</name>
    <dbReference type="NCBI Taxonomy" id="1367881"/>
    <lineage>
        <taxon>Archaea</taxon>
        <taxon>Methanobacteriati</taxon>
        <taxon>Methanobacteriota</taxon>
        <taxon>Stenosarchaea group</taxon>
        <taxon>Halobacteria</taxon>
        <taxon>Halobacteriales</taxon>
        <taxon>Haloarculaceae</taxon>
        <taxon>Halorientalis</taxon>
    </lineage>
</organism>
<name>A0A1H8RKJ9_9EURY</name>
<dbReference type="EMBL" id="FOCX01000016">
    <property type="protein sequence ID" value="SEO66876.1"/>
    <property type="molecule type" value="Genomic_DNA"/>
</dbReference>
<accession>A0A1H8RKJ9</accession>
<dbReference type="OrthoDB" id="275231at2157"/>
<keyword evidence="2" id="KW-1185">Reference proteome</keyword>
<proteinExistence type="predicted"/>